<evidence type="ECO:0000256" key="1">
    <source>
        <dbReference type="ARBA" id="ARBA00004141"/>
    </source>
</evidence>
<gene>
    <name evidence="8" type="ORF">HF685_14145</name>
</gene>
<dbReference type="KEGG" id="phao:HF685_14145"/>
<feature type="transmembrane region" description="Helical" evidence="7">
    <location>
        <begin position="192"/>
        <end position="213"/>
    </location>
</feature>
<feature type="transmembrane region" description="Helical" evidence="7">
    <location>
        <begin position="57"/>
        <end position="80"/>
    </location>
</feature>
<dbReference type="GO" id="GO:0022857">
    <property type="term" value="F:transmembrane transporter activity"/>
    <property type="evidence" value="ECO:0007669"/>
    <property type="project" value="InterPro"/>
</dbReference>
<feature type="transmembrane region" description="Helical" evidence="7">
    <location>
        <begin position="294"/>
        <end position="315"/>
    </location>
</feature>
<dbReference type="SUPFAM" id="SSF103473">
    <property type="entry name" value="MFS general substrate transporter"/>
    <property type="match status" value="1"/>
</dbReference>
<evidence type="ECO:0000256" key="4">
    <source>
        <dbReference type="ARBA" id="ARBA00022692"/>
    </source>
</evidence>
<dbReference type="InterPro" id="IPR004752">
    <property type="entry name" value="AmpG_permease/AT-1"/>
</dbReference>
<dbReference type="EMBL" id="CP051217">
    <property type="protein sequence ID" value="QJB70274.1"/>
    <property type="molecule type" value="Genomic_DNA"/>
</dbReference>
<feature type="transmembrane region" description="Helical" evidence="7">
    <location>
        <begin position="127"/>
        <end position="147"/>
    </location>
</feature>
<accession>A0A6H2DPL0</accession>
<keyword evidence="9" id="KW-1185">Reference proteome</keyword>
<dbReference type="GO" id="GO:0016020">
    <property type="term" value="C:membrane"/>
    <property type="evidence" value="ECO:0007669"/>
    <property type="project" value="UniProtKB-SubCell"/>
</dbReference>
<keyword evidence="3" id="KW-0813">Transport</keyword>
<dbReference type="Gene3D" id="1.20.1250.20">
    <property type="entry name" value="MFS general substrate transporter like domains"/>
    <property type="match status" value="1"/>
</dbReference>
<keyword evidence="6 7" id="KW-0472">Membrane</keyword>
<dbReference type="RefSeq" id="WP_168820540.1">
    <property type="nucleotide sequence ID" value="NZ_CP051217.1"/>
</dbReference>
<comment type="similarity">
    <text evidence="2">Belongs to the major facilitator superfamily.</text>
</comment>
<dbReference type="InterPro" id="IPR011701">
    <property type="entry name" value="MFS"/>
</dbReference>
<feature type="transmembrane region" description="Helical" evidence="7">
    <location>
        <begin position="387"/>
        <end position="409"/>
    </location>
</feature>
<evidence type="ECO:0000313" key="9">
    <source>
        <dbReference type="Proteomes" id="UP000501600"/>
    </source>
</evidence>
<evidence type="ECO:0000256" key="7">
    <source>
        <dbReference type="SAM" id="Phobius"/>
    </source>
</evidence>
<dbReference type="Pfam" id="PF07690">
    <property type="entry name" value="MFS_1"/>
    <property type="match status" value="1"/>
</dbReference>
<dbReference type="PANTHER" id="PTHR12778:SF10">
    <property type="entry name" value="MAJOR FACILITATOR SUPERFAMILY DOMAIN-CONTAINING PROTEIN 3"/>
    <property type="match status" value="1"/>
</dbReference>
<evidence type="ECO:0000256" key="6">
    <source>
        <dbReference type="ARBA" id="ARBA00023136"/>
    </source>
</evidence>
<organism evidence="8 9">
    <name type="scientific">Parasphingorhabdus halotolerans</name>
    <dbReference type="NCBI Taxonomy" id="2725558"/>
    <lineage>
        <taxon>Bacteria</taxon>
        <taxon>Pseudomonadati</taxon>
        <taxon>Pseudomonadota</taxon>
        <taxon>Alphaproteobacteria</taxon>
        <taxon>Sphingomonadales</taxon>
        <taxon>Sphingomonadaceae</taxon>
        <taxon>Parasphingorhabdus</taxon>
    </lineage>
</organism>
<keyword evidence="4 7" id="KW-0812">Transmembrane</keyword>
<feature type="transmembrane region" description="Helical" evidence="7">
    <location>
        <begin position="167"/>
        <end position="186"/>
    </location>
</feature>
<evidence type="ECO:0000313" key="8">
    <source>
        <dbReference type="EMBL" id="QJB70274.1"/>
    </source>
</evidence>
<proteinExistence type="inferred from homology"/>
<feature type="transmembrane region" description="Helical" evidence="7">
    <location>
        <begin position="101"/>
        <end position="121"/>
    </location>
</feature>
<sequence>MQNLHAKTDSLLAASSFPKSLALTENRALRYACYFLLYFSQGAPIGLWTIAVPTWLAVNGASAGEIGGFIGLAMLPWATFKLFYGAFMDRYTFPPMGRKRIWLVAAQAGAILSLIVLAILAPGMEELALLTAIAFFMNVAITIQDAAIDGIAVDVTPEEQRVTANSVMFAGQIIGTGVAAAVAGLLLKYYGIGAVGLCFAAFLAVVLTIVILVRERPGERMLPWTAGKASAECIALNHSEWLPLLKDLKKAFFQPRVFFFVPAFMSTGAIYAALDVGGPIFASQVLQWDETGYSSLAGIAGIVAGLLCVLVLGAVTRKIGATLTGSSLFVVLALASLVFSMLKPAQLNDLSFQIYVFVHVIFAQAMFIIFCAAAMNMCLNTISATQFSLLVATSSMARVVSSSLMGGVYDWGGVTGFWNVITLASLFGLVTFLVFSRIDASVNRKKEI</sequence>
<reference evidence="8 9" key="1">
    <citation type="submission" date="2020-04" db="EMBL/GenBank/DDBJ databases">
        <title>Genome sequence for Sphingorhabdus sp. strain M1.</title>
        <authorList>
            <person name="Park S.-J."/>
        </authorList>
    </citation>
    <scope>NUCLEOTIDE SEQUENCE [LARGE SCALE GENOMIC DNA]</scope>
    <source>
        <strain evidence="8 9">JK6</strain>
    </source>
</reference>
<feature type="transmembrane region" description="Helical" evidence="7">
    <location>
        <begin position="322"/>
        <end position="342"/>
    </location>
</feature>
<protein>
    <submittedName>
        <fullName evidence="8">MFS transporter</fullName>
    </submittedName>
</protein>
<feature type="transmembrane region" description="Helical" evidence="7">
    <location>
        <begin position="257"/>
        <end position="274"/>
    </location>
</feature>
<dbReference type="AlphaFoldDB" id="A0A6H2DPL0"/>
<keyword evidence="5 7" id="KW-1133">Transmembrane helix</keyword>
<comment type="subcellular location">
    <subcellularLocation>
        <location evidence="1">Membrane</location>
        <topology evidence="1">Multi-pass membrane protein</topology>
    </subcellularLocation>
</comment>
<feature type="transmembrane region" description="Helical" evidence="7">
    <location>
        <begin position="415"/>
        <end position="435"/>
    </location>
</feature>
<dbReference type="Proteomes" id="UP000501600">
    <property type="component" value="Chromosome"/>
</dbReference>
<dbReference type="InterPro" id="IPR036259">
    <property type="entry name" value="MFS_trans_sf"/>
</dbReference>
<feature type="transmembrane region" description="Helical" evidence="7">
    <location>
        <begin position="354"/>
        <end position="375"/>
    </location>
</feature>
<feature type="transmembrane region" description="Helical" evidence="7">
    <location>
        <begin position="31"/>
        <end position="51"/>
    </location>
</feature>
<evidence type="ECO:0000256" key="3">
    <source>
        <dbReference type="ARBA" id="ARBA00022448"/>
    </source>
</evidence>
<dbReference type="PANTHER" id="PTHR12778">
    <property type="entry name" value="SOLUTE CARRIER FAMILY 33 ACETYL-COA TRANSPORTER -RELATED"/>
    <property type="match status" value="1"/>
</dbReference>
<evidence type="ECO:0000256" key="2">
    <source>
        <dbReference type="ARBA" id="ARBA00008335"/>
    </source>
</evidence>
<evidence type="ECO:0000256" key="5">
    <source>
        <dbReference type="ARBA" id="ARBA00022989"/>
    </source>
</evidence>
<name>A0A6H2DPL0_9SPHN</name>